<protein>
    <submittedName>
        <fullName evidence="2">Uncharacterized protein</fullName>
    </submittedName>
</protein>
<evidence type="ECO:0000256" key="1">
    <source>
        <dbReference type="SAM" id="MobiDB-lite"/>
    </source>
</evidence>
<sequence>MSLHKSPDSVTRGFTMNGSEEGPDSFNPVVLFVMTKVDEDFVIFVLPCTSIGKVVKLVDVGYVSLM</sequence>
<name>A0A0K2V7M3_LEPSM</name>
<organism evidence="2">
    <name type="scientific">Lepeophtheirus salmonis</name>
    <name type="common">Salmon louse</name>
    <name type="synonym">Caligus salmonis</name>
    <dbReference type="NCBI Taxonomy" id="72036"/>
    <lineage>
        <taxon>Eukaryota</taxon>
        <taxon>Metazoa</taxon>
        <taxon>Ecdysozoa</taxon>
        <taxon>Arthropoda</taxon>
        <taxon>Crustacea</taxon>
        <taxon>Multicrustacea</taxon>
        <taxon>Hexanauplia</taxon>
        <taxon>Copepoda</taxon>
        <taxon>Siphonostomatoida</taxon>
        <taxon>Caligidae</taxon>
        <taxon>Lepeophtheirus</taxon>
    </lineage>
</organism>
<feature type="compositionally biased region" description="Polar residues" evidence="1">
    <location>
        <begin position="8"/>
        <end position="18"/>
    </location>
</feature>
<evidence type="ECO:0000313" key="2">
    <source>
        <dbReference type="EMBL" id="CDW45926.1"/>
    </source>
</evidence>
<accession>A0A0K2V7M3</accession>
<reference evidence="2" key="1">
    <citation type="submission" date="2014-05" db="EMBL/GenBank/DDBJ databases">
        <authorList>
            <person name="Chronopoulou M."/>
        </authorList>
    </citation>
    <scope>NUCLEOTIDE SEQUENCE</scope>
    <source>
        <tissue evidence="2">Whole organism</tissue>
    </source>
</reference>
<dbReference type="AlphaFoldDB" id="A0A0K2V7M3"/>
<dbReference type="EMBL" id="HACA01028565">
    <property type="protein sequence ID" value="CDW45926.1"/>
    <property type="molecule type" value="Transcribed_RNA"/>
</dbReference>
<feature type="region of interest" description="Disordered" evidence="1">
    <location>
        <begin position="1"/>
        <end position="22"/>
    </location>
</feature>
<proteinExistence type="predicted"/>